<accession>A0ABT3LB37</accession>
<dbReference type="RefSeq" id="WP_265266620.1">
    <property type="nucleotide sequence ID" value="NZ_JAIHOM010000163.1"/>
</dbReference>
<reference evidence="2 3" key="1">
    <citation type="submission" date="2021-08" db="EMBL/GenBank/DDBJ databases">
        <title>Draft genome sequence of Spirulina subsalsa with high tolerance to salinity and hype-accumulation of phycocyanin.</title>
        <authorList>
            <person name="Pei H."/>
            <person name="Jiang L."/>
        </authorList>
    </citation>
    <scope>NUCLEOTIDE SEQUENCE [LARGE SCALE GENOMIC DNA]</scope>
    <source>
        <strain evidence="2 3">FACHB-351</strain>
    </source>
</reference>
<evidence type="ECO:0000313" key="3">
    <source>
        <dbReference type="Proteomes" id="UP001526426"/>
    </source>
</evidence>
<evidence type="ECO:0000313" key="2">
    <source>
        <dbReference type="EMBL" id="MCW6038700.1"/>
    </source>
</evidence>
<dbReference type="EMBL" id="JAIHOM010000163">
    <property type="protein sequence ID" value="MCW6038700.1"/>
    <property type="molecule type" value="Genomic_DNA"/>
</dbReference>
<dbReference type="Gene3D" id="3.40.50.410">
    <property type="entry name" value="von Willebrand factor, type A domain"/>
    <property type="match status" value="1"/>
</dbReference>
<dbReference type="InterPro" id="IPR036465">
    <property type="entry name" value="vWFA_dom_sf"/>
</dbReference>
<dbReference type="Proteomes" id="UP001526426">
    <property type="component" value="Unassembled WGS sequence"/>
</dbReference>
<name>A0ABT3LB37_9CYAN</name>
<comment type="caution">
    <text evidence="2">The sequence shown here is derived from an EMBL/GenBank/DDBJ whole genome shotgun (WGS) entry which is preliminary data.</text>
</comment>
<protein>
    <recommendedName>
        <fullName evidence="4">VWA domain-containing protein</fullName>
    </recommendedName>
</protein>
<gene>
    <name evidence="2" type="ORF">K4A83_20845</name>
</gene>
<proteinExistence type="predicted"/>
<evidence type="ECO:0008006" key="4">
    <source>
        <dbReference type="Google" id="ProtNLM"/>
    </source>
</evidence>
<organism evidence="2 3">
    <name type="scientific">Spirulina subsalsa FACHB-351</name>
    <dbReference type="NCBI Taxonomy" id="234711"/>
    <lineage>
        <taxon>Bacteria</taxon>
        <taxon>Bacillati</taxon>
        <taxon>Cyanobacteriota</taxon>
        <taxon>Cyanophyceae</taxon>
        <taxon>Spirulinales</taxon>
        <taxon>Spirulinaceae</taxon>
        <taxon>Spirulina</taxon>
    </lineage>
</organism>
<evidence type="ECO:0000256" key="1">
    <source>
        <dbReference type="SAM" id="MobiDB-lite"/>
    </source>
</evidence>
<feature type="region of interest" description="Disordered" evidence="1">
    <location>
        <begin position="202"/>
        <end position="222"/>
    </location>
</feature>
<keyword evidence="3" id="KW-1185">Reference proteome</keyword>
<sequence length="222" mass="24861">MPETYTHISIILDRTGSMDTIQDDVIGGFNQFLASQQEETGRATLTLVQFDSQDPYEVIHQFAPLEQVAPLSRETYVPRASTPLLDAIGRGIIDLAHRLATMPAGEKPDQVVFVIITDGQENSSREFTKAQVMKLLAEKQEKDKWQFVFLSADLTALDDAIDYGFHAPATISFDKDSQGTAAVFSSLAKNVKRYRSQEAESLVFDEEDRAQQQSEQSRDNRP</sequence>
<dbReference type="SUPFAM" id="SSF53300">
    <property type="entry name" value="vWA-like"/>
    <property type="match status" value="1"/>
</dbReference>